<dbReference type="PROSITE" id="PS00110">
    <property type="entry name" value="PYRUVATE_KINASE"/>
    <property type="match status" value="1"/>
</dbReference>
<dbReference type="FunFam" id="2.40.33.10:FF:000001">
    <property type="entry name" value="Pyruvate kinase"/>
    <property type="match status" value="1"/>
</dbReference>
<dbReference type="NCBIfam" id="NF004491">
    <property type="entry name" value="PRK05826.1"/>
    <property type="match status" value="1"/>
</dbReference>
<evidence type="ECO:0000256" key="3">
    <source>
        <dbReference type="ARBA" id="ARBA00004997"/>
    </source>
</evidence>
<dbReference type="NCBIfam" id="TIGR01064">
    <property type="entry name" value="pyruv_kin"/>
    <property type="match status" value="1"/>
</dbReference>
<accession>A0A7X5HTU9</accession>
<evidence type="ECO:0000256" key="1">
    <source>
        <dbReference type="ARBA" id="ARBA00001946"/>
    </source>
</evidence>
<keyword evidence="13" id="KW-0630">Potassium</keyword>
<proteinExistence type="inferred from homology"/>
<dbReference type="InterPro" id="IPR036918">
    <property type="entry name" value="Pyrv_Knase_C_sf"/>
</dbReference>
<dbReference type="AlphaFoldDB" id="A0A7X5HTU9"/>
<evidence type="ECO:0000256" key="7">
    <source>
        <dbReference type="ARBA" id="ARBA00022679"/>
    </source>
</evidence>
<dbReference type="InterPro" id="IPR015813">
    <property type="entry name" value="Pyrv/PenolPyrv_kinase-like_dom"/>
</dbReference>
<dbReference type="PANTHER" id="PTHR11817">
    <property type="entry name" value="PYRUVATE KINASE"/>
    <property type="match status" value="1"/>
</dbReference>
<evidence type="ECO:0000256" key="10">
    <source>
        <dbReference type="ARBA" id="ARBA00022777"/>
    </source>
</evidence>
<dbReference type="RefSeq" id="WP_162369277.1">
    <property type="nucleotide sequence ID" value="NZ_JAAEEH010000003.1"/>
</dbReference>
<dbReference type="InterPro" id="IPR011037">
    <property type="entry name" value="Pyrv_Knase-like_insert_dom_sf"/>
</dbReference>
<evidence type="ECO:0000259" key="19">
    <source>
        <dbReference type="Pfam" id="PF02887"/>
    </source>
</evidence>
<name>A0A7X5HTU9_9FIRM</name>
<comment type="cofactor">
    <cofactor evidence="1">
        <name>Mg(2+)</name>
        <dbReference type="ChEBI" id="CHEBI:18420"/>
    </cofactor>
</comment>
<dbReference type="GO" id="GO:0000287">
    <property type="term" value="F:magnesium ion binding"/>
    <property type="evidence" value="ECO:0007669"/>
    <property type="project" value="UniProtKB-UniRule"/>
</dbReference>
<dbReference type="InterPro" id="IPR018209">
    <property type="entry name" value="Pyrv_Knase_AS"/>
</dbReference>
<dbReference type="GO" id="GO:0030955">
    <property type="term" value="F:potassium ion binding"/>
    <property type="evidence" value="ECO:0007669"/>
    <property type="project" value="UniProtKB-UniRule"/>
</dbReference>
<evidence type="ECO:0000256" key="13">
    <source>
        <dbReference type="ARBA" id="ARBA00022958"/>
    </source>
</evidence>
<comment type="pathway">
    <text evidence="3 17">Carbohydrate degradation; glycolysis; pyruvate from D-glyceraldehyde 3-phosphate: step 5/5.</text>
</comment>
<evidence type="ECO:0000259" key="18">
    <source>
        <dbReference type="Pfam" id="PF00224"/>
    </source>
</evidence>
<dbReference type="UniPathway" id="UPA00109">
    <property type="reaction ID" value="UER00188"/>
</dbReference>
<keyword evidence="8" id="KW-0479">Metal-binding</keyword>
<reference evidence="20 21" key="1">
    <citation type="submission" date="2020-01" db="EMBL/GenBank/DDBJ databases">
        <title>Anaeroalcalibacter tamaniensis gen. nov., sp. nov., moderately halophilic strictly anaerobic fermenter bacterium from mud volcano of Taman peninsula.</title>
        <authorList>
            <person name="Frolova A."/>
            <person name="Merkel A.Y."/>
            <person name="Slobodkin A.I."/>
        </authorList>
    </citation>
    <scope>NUCLEOTIDE SEQUENCE [LARGE SCALE GENOMIC DNA]</scope>
    <source>
        <strain evidence="20 21">F-3ap</strain>
    </source>
</reference>
<dbReference type="GO" id="GO:0016301">
    <property type="term" value="F:kinase activity"/>
    <property type="evidence" value="ECO:0007669"/>
    <property type="project" value="UniProtKB-KW"/>
</dbReference>
<evidence type="ECO:0000256" key="12">
    <source>
        <dbReference type="ARBA" id="ARBA00022842"/>
    </source>
</evidence>
<evidence type="ECO:0000256" key="4">
    <source>
        <dbReference type="ARBA" id="ARBA00008663"/>
    </source>
</evidence>
<evidence type="ECO:0000256" key="5">
    <source>
        <dbReference type="ARBA" id="ARBA00012142"/>
    </source>
</evidence>
<dbReference type="SUPFAM" id="SSF52935">
    <property type="entry name" value="PK C-terminal domain-like"/>
    <property type="match status" value="1"/>
</dbReference>
<dbReference type="InterPro" id="IPR040442">
    <property type="entry name" value="Pyrv_kinase-like_dom_sf"/>
</dbReference>
<evidence type="ECO:0000256" key="15">
    <source>
        <dbReference type="ARBA" id="ARBA00023317"/>
    </source>
</evidence>
<evidence type="ECO:0000256" key="2">
    <source>
        <dbReference type="ARBA" id="ARBA00001958"/>
    </source>
</evidence>
<keyword evidence="21" id="KW-1185">Reference proteome</keyword>
<evidence type="ECO:0000256" key="9">
    <source>
        <dbReference type="ARBA" id="ARBA00022741"/>
    </source>
</evidence>
<dbReference type="InterPro" id="IPR015806">
    <property type="entry name" value="Pyrv_Knase_insert_dom_sf"/>
</dbReference>
<dbReference type="EC" id="2.7.1.40" evidence="5 16"/>
<dbReference type="GO" id="GO:0005524">
    <property type="term" value="F:ATP binding"/>
    <property type="evidence" value="ECO:0007669"/>
    <property type="project" value="UniProtKB-KW"/>
</dbReference>
<dbReference type="InterPro" id="IPR001697">
    <property type="entry name" value="Pyr_Knase"/>
</dbReference>
<dbReference type="Gene3D" id="2.40.33.10">
    <property type="entry name" value="PK beta-barrel domain-like"/>
    <property type="match status" value="1"/>
</dbReference>
<comment type="caution">
    <text evidence="20">The sequence shown here is derived from an EMBL/GenBank/DDBJ whole genome shotgun (WGS) entry which is preliminary data.</text>
</comment>
<keyword evidence="7 17" id="KW-0808">Transferase</keyword>
<comment type="similarity">
    <text evidence="4 17">Belongs to the pyruvate kinase family.</text>
</comment>
<sequence length="472" mass="51202">MTKTKIICTIGPACDNKETLSQLVLNGLSIARINLSHNTGDTAKVMIDLIKEVREELGEPVAILLDTRGPEIRTKDFVNGSVELQSGQMITVSNGDFEGTEHAFCVNYPELYKDVKVGSSILVDDGLIEMEVVAIEGTDIQCLVKNGGTVKNKKGVNVPNISLQLPILSEQDRENMKFAVEQDVDFIAASFIRNAQDVLEIRALLDQHGGQGIKIISKIENQEGLDNIDAIIEASDAIMVARGDLGVEIPPERIPVAQKTIIEKCNKAATPVITATQMLESMIKNPRPTRAEVSDVANAVLDGTDAIMLSGETAAGAYPVNAVSIMRKIAASAEETIDYELVFQKIVSMREKSVTNAVSYATCSTAMYLGAKAIISPTVSGRTALMLSMFRPKVPVFATTTNAQTQRQMQLYWGVKPILMMKESSSDILFYKSVEVAKKMGYLKSQDLVVITAGVPLGVTGKTNLMKVQEVD</sequence>
<dbReference type="InterPro" id="IPR015793">
    <property type="entry name" value="Pyrv_Knase_brl"/>
</dbReference>
<keyword evidence="11" id="KW-0067">ATP-binding</keyword>
<dbReference type="GO" id="GO:0006950">
    <property type="term" value="P:response to stress"/>
    <property type="evidence" value="ECO:0007669"/>
    <property type="project" value="UniProtKB-ARBA"/>
</dbReference>
<dbReference type="PRINTS" id="PR01050">
    <property type="entry name" value="PYRUVTKNASE"/>
</dbReference>
<protein>
    <recommendedName>
        <fullName evidence="6 16">Pyruvate kinase</fullName>
        <ecNumber evidence="5 16">2.7.1.40</ecNumber>
    </recommendedName>
</protein>
<feature type="domain" description="Pyruvate kinase C-terminal" evidence="19">
    <location>
        <begin position="356"/>
        <end position="468"/>
    </location>
</feature>
<dbReference type="Gene3D" id="3.40.1380.20">
    <property type="entry name" value="Pyruvate kinase, C-terminal domain"/>
    <property type="match status" value="1"/>
</dbReference>
<feature type="domain" description="Pyruvate kinase barrel" evidence="18">
    <location>
        <begin position="2"/>
        <end position="323"/>
    </location>
</feature>
<keyword evidence="14 17" id="KW-0324">Glycolysis</keyword>
<dbReference type="EMBL" id="JAAEEH010000003">
    <property type="protein sequence ID" value="NDL66549.1"/>
    <property type="molecule type" value="Genomic_DNA"/>
</dbReference>
<evidence type="ECO:0000313" key="20">
    <source>
        <dbReference type="EMBL" id="NDL66549.1"/>
    </source>
</evidence>
<dbReference type="Proteomes" id="UP000461585">
    <property type="component" value="Unassembled WGS sequence"/>
</dbReference>
<dbReference type="Pfam" id="PF02887">
    <property type="entry name" value="PK_C"/>
    <property type="match status" value="1"/>
</dbReference>
<dbReference type="GO" id="GO:0004743">
    <property type="term" value="F:pyruvate kinase activity"/>
    <property type="evidence" value="ECO:0007669"/>
    <property type="project" value="UniProtKB-UniRule"/>
</dbReference>
<dbReference type="NCBIfam" id="NF004978">
    <property type="entry name" value="PRK06354.1"/>
    <property type="match status" value="1"/>
</dbReference>
<comment type="cofactor">
    <cofactor evidence="2">
        <name>K(+)</name>
        <dbReference type="ChEBI" id="CHEBI:29103"/>
    </cofactor>
</comment>
<dbReference type="SUPFAM" id="SSF51621">
    <property type="entry name" value="Phosphoenolpyruvate/pyruvate domain"/>
    <property type="match status" value="1"/>
</dbReference>
<dbReference type="FunFam" id="3.20.20.60:FF:000001">
    <property type="entry name" value="Pyruvate kinase"/>
    <property type="match status" value="1"/>
</dbReference>
<keyword evidence="9" id="KW-0547">Nucleotide-binding</keyword>
<gene>
    <name evidence="20" type="primary">pyk</name>
    <name evidence="20" type="ORF">GXN74_02140</name>
</gene>
<organism evidence="20 21">
    <name type="scientific">Anaerotalea alkaliphila</name>
    <dbReference type="NCBI Taxonomy" id="2662126"/>
    <lineage>
        <taxon>Bacteria</taxon>
        <taxon>Bacillati</taxon>
        <taxon>Bacillota</taxon>
        <taxon>Clostridia</taxon>
        <taxon>Eubacteriales</taxon>
        <taxon>Anaerotalea</taxon>
    </lineage>
</organism>
<dbReference type="Gene3D" id="3.20.20.60">
    <property type="entry name" value="Phosphoenolpyruvate-binding domains"/>
    <property type="match status" value="1"/>
</dbReference>
<evidence type="ECO:0000256" key="14">
    <source>
        <dbReference type="ARBA" id="ARBA00023152"/>
    </source>
</evidence>
<keyword evidence="15 20" id="KW-0670">Pyruvate</keyword>
<comment type="catalytic activity">
    <reaction evidence="17">
        <text>pyruvate + ATP = phosphoenolpyruvate + ADP + H(+)</text>
        <dbReference type="Rhea" id="RHEA:18157"/>
        <dbReference type="ChEBI" id="CHEBI:15361"/>
        <dbReference type="ChEBI" id="CHEBI:15378"/>
        <dbReference type="ChEBI" id="CHEBI:30616"/>
        <dbReference type="ChEBI" id="CHEBI:58702"/>
        <dbReference type="ChEBI" id="CHEBI:456216"/>
        <dbReference type="EC" id="2.7.1.40"/>
    </reaction>
</comment>
<evidence type="ECO:0000256" key="8">
    <source>
        <dbReference type="ARBA" id="ARBA00022723"/>
    </source>
</evidence>
<evidence type="ECO:0000313" key="21">
    <source>
        <dbReference type="Proteomes" id="UP000461585"/>
    </source>
</evidence>
<dbReference type="Pfam" id="PF00224">
    <property type="entry name" value="PK"/>
    <property type="match status" value="1"/>
</dbReference>
<keyword evidence="12 17" id="KW-0460">Magnesium</keyword>
<evidence type="ECO:0000256" key="17">
    <source>
        <dbReference type="RuleBase" id="RU000504"/>
    </source>
</evidence>
<evidence type="ECO:0000256" key="11">
    <source>
        <dbReference type="ARBA" id="ARBA00022840"/>
    </source>
</evidence>
<evidence type="ECO:0000256" key="16">
    <source>
        <dbReference type="NCBIfam" id="TIGR01064"/>
    </source>
</evidence>
<dbReference type="InterPro" id="IPR015795">
    <property type="entry name" value="Pyrv_Knase_C"/>
</dbReference>
<keyword evidence="10 17" id="KW-0418">Kinase</keyword>
<evidence type="ECO:0000256" key="6">
    <source>
        <dbReference type="ARBA" id="ARBA00018587"/>
    </source>
</evidence>
<dbReference type="SUPFAM" id="SSF50800">
    <property type="entry name" value="PK beta-barrel domain-like"/>
    <property type="match status" value="1"/>
</dbReference>